<sequence>MSQASISVQTPNQQANSASRKVSSKQTSGSFWSKFRDKAPSTIMLWFLVICFAFPVFWLILSSFKGADELFAVPFSFFPKRWTTSGYAQAWSQIDFARYFGNTAVVAIITTILTLIVSSMTGYALAKYDYWWTRLFFLGILLTTMLPTEVIMSPSFLVVRDLGLYNTLAGIIVPSIITATGIFMFRQFFITVPDEMMQAARVDGCSELQIFLRVMLPISKPCMVTLAIFSFQWRWNDYIWPLLILNDSKRFTLQVALRTLVGAEKINWAVLLPASVISMIPLVVIFMFCQKYIVGSDVDAGFKG</sequence>
<evidence type="ECO:0000256" key="6">
    <source>
        <dbReference type="ARBA" id="ARBA00023136"/>
    </source>
</evidence>
<evidence type="ECO:0000259" key="9">
    <source>
        <dbReference type="PROSITE" id="PS50928"/>
    </source>
</evidence>
<keyword evidence="3" id="KW-1003">Cell membrane</keyword>
<comment type="subcellular location">
    <subcellularLocation>
        <location evidence="1 7">Cell membrane</location>
        <topology evidence="1 7">Multi-pass membrane protein</topology>
    </subcellularLocation>
</comment>
<evidence type="ECO:0000256" key="7">
    <source>
        <dbReference type="RuleBase" id="RU363032"/>
    </source>
</evidence>
<proteinExistence type="inferred from homology"/>
<feature type="transmembrane region" description="Helical" evidence="7">
    <location>
        <begin position="210"/>
        <end position="233"/>
    </location>
</feature>
<dbReference type="SUPFAM" id="SSF161098">
    <property type="entry name" value="MetI-like"/>
    <property type="match status" value="1"/>
</dbReference>
<feature type="domain" description="ABC transmembrane type-1" evidence="9">
    <location>
        <begin position="100"/>
        <end position="289"/>
    </location>
</feature>
<keyword evidence="6 7" id="KW-0472">Membrane</keyword>
<feature type="transmembrane region" description="Helical" evidence="7">
    <location>
        <begin position="135"/>
        <end position="158"/>
    </location>
</feature>
<dbReference type="Gene3D" id="1.10.3720.10">
    <property type="entry name" value="MetI-like"/>
    <property type="match status" value="1"/>
</dbReference>
<reference evidence="10 11" key="1">
    <citation type="journal article" date="2023" name="Microbiol. Spectr.">
        <title>Symbiosis of Carpenter Bees with Uncharacterized Lactic Acid Bacteria Showing NAD Auxotrophy.</title>
        <authorList>
            <person name="Kawasaki S."/>
            <person name="Ozawa K."/>
            <person name="Mori T."/>
            <person name="Yamamoto A."/>
            <person name="Ito M."/>
            <person name="Ohkuma M."/>
            <person name="Sakamoto M."/>
            <person name="Matsutani M."/>
        </authorList>
    </citation>
    <scope>NUCLEOTIDE SEQUENCE [LARGE SCALE GENOMIC DNA]</scope>
    <source>
        <strain evidence="10 11">Kim37-2</strain>
    </source>
</reference>
<evidence type="ECO:0000256" key="1">
    <source>
        <dbReference type="ARBA" id="ARBA00004651"/>
    </source>
</evidence>
<name>A0ABN6S7I1_9BIFI</name>
<feature type="transmembrane region" description="Helical" evidence="7">
    <location>
        <begin position="43"/>
        <end position="61"/>
    </location>
</feature>
<protein>
    <submittedName>
        <fullName evidence="10">Sugar ABC transporter permease</fullName>
    </submittedName>
</protein>
<accession>A0ABN6S7I1</accession>
<keyword evidence="2 7" id="KW-0813">Transport</keyword>
<dbReference type="InterPro" id="IPR000515">
    <property type="entry name" value="MetI-like"/>
</dbReference>
<keyword evidence="4 7" id="KW-0812">Transmembrane</keyword>
<evidence type="ECO:0000256" key="8">
    <source>
        <dbReference type="SAM" id="MobiDB-lite"/>
    </source>
</evidence>
<dbReference type="InterPro" id="IPR035906">
    <property type="entry name" value="MetI-like_sf"/>
</dbReference>
<feature type="transmembrane region" description="Helical" evidence="7">
    <location>
        <begin position="266"/>
        <end position="289"/>
    </location>
</feature>
<feature type="transmembrane region" description="Helical" evidence="7">
    <location>
        <begin position="164"/>
        <end position="189"/>
    </location>
</feature>
<evidence type="ECO:0000313" key="10">
    <source>
        <dbReference type="EMBL" id="BDR52185.1"/>
    </source>
</evidence>
<dbReference type="PROSITE" id="PS50928">
    <property type="entry name" value="ABC_TM1"/>
    <property type="match status" value="1"/>
</dbReference>
<dbReference type="Pfam" id="PF00528">
    <property type="entry name" value="BPD_transp_1"/>
    <property type="match status" value="1"/>
</dbReference>
<evidence type="ECO:0000256" key="2">
    <source>
        <dbReference type="ARBA" id="ARBA00022448"/>
    </source>
</evidence>
<organism evidence="10 11">
    <name type="scientific">Bombiscardovia nodaiensis</name>
    <dbReference type="NCBI Taxonomy" id="2932181"/>
    <lineage>
        <taxon>Bacteria</taxon>
        <taxon>Bacillati</taxon>
        <taxon>Actinomycetota</taxon>
        <taxon>Actinomycetes</taxon>
        <taxon>Bifidobacteriales</taxon>
        <taxon>Bifidobacteriaceae</taxon>
        <taxon>Bombiscardovia</taxon>
    </lineage>
</organism>
<evidence type="ECO:0000313" key="11">
    <source>
        <dbReference type="Proteomes" id="UP001321766"/>
    </source>
</evidence>
<evidence type="ECO:0000256" key="5">
    <source>
        <dbReference type="ARBA" id="ARBA00022989"/>
    </source>
</evidence>
<feature type="region of interest" description="Disordered" evidence="8">
    <location>
        <begin position="1"/>
        <end position="22"/>
    </location>
</feature>
<comment type="similarity">
    <text evidence="7">Belongs to the binding-protein-dependent transport system permease family.</text>
</comment>
<feature type="transmembrane region" description="Helical" evidence="7">
    <location>
        <begin position="99"/>
        <end position="123"/>
    </location>
</feature>
<dbReference type="PANTHER" id="PTHR43744">
    <property type="entry name" value="ABC TRANSPORTER PERMEASE PROTEIN MG189-RELATED-RELATED"/>
    <property type="match status" value="1"/>
</dbReference>
<keyword evidence="11" id="KW-1185">Reference proteome</keyword>
<dbReference type="CDD" id="cd06261">
    <property type="entry name" value="TM_PBP2"/>
    <property type="match status" value="1"/>
</dbReference>
<evidence type="ECO:0000256" key="4">
    <source>
        <dbReference type="ARBA" id="ARBA00022692"/>
    </source>
</evidence>
<dbReference type="EMBL" id="AP026798">
    <property type="protein sequence ID" value="BDR52185.1"/>
    <property type="molecule type" value="Genomic_DNA"/>
</dbReference>
<gene>
    <name evidence="10" type="ORF">KIM372_00920</name>
</gene>
<evidence type="ECO:0000256" key="3">
    <source>
        <dbReference type="ARBA" id="ARBA00022475"/>
    </source>
</evidence>
<dbReference type="Proteomes" id="UP001321766">
    <property type="component" value="Chromosome"/>
</dbReference>
<keyword evidence="5 7" id="KW-1133">Transmembrane helix</keyword>
<dbReference type="PANTHER" id="PTHR43744:SF8">
    <property type="entry name" value="SN-GLYCEROL-3-PHOSPHATE TRANSPORT SYSTEM PERMEASE PROTEIN UGPE"/>
    <property type="match status" value="1"/>
</dbReference>